<evidence type="ECO:0000313" key="3">
    <source>
        <dbReference type="Proteomes" id="UP001230289"/>
    </source>
</evidence>
<protein>
    <submittedName>
        <fullName evidence="2">Uncharacterized protein</fullName>
    </submittedName>
</protein>
<keyword evidence="1" id="KW-0472">Membrane</keyword>
<dbReference type="Proteomes" id="UP001230289">
    <property type="component" value="Unassembled WGS sequence"/>
</dbReference>
<proteinExistence type="predicted"/>
<gene>
    <name evidence="2" type="ORF">RBR11_15130</name>
</gene>
<feature type="transmembrane region" description="Helical" evidence="1">
    <location>
        <begin position="91"/>
        <end position="115"/>
    </location>
</feature>
<feature type="transmembrane region" description="Helical" evidence="1">
    <location>
        <begin position="6"/>
        <end position="24"/>
    </location>
</feature>
<accession>A0ABU0XJC6</accession>
<keyword evidence="1" id="KW-1133">Transmembrane helix</keyword>
<dbReference type="EMBL" id="JAVFCB010000009">
    <property type="protein sequence ID" value="MDQ4215249.1"/>
    <property type="molecule type" value="Genomic_DNA"/>
</dbReference>
<feature type="transmembrane region" description="Helical" evidence="1">
    <location>
        <begin position="45"/>
        <end position="67"/>
    </location>
</feature>
<keyword evidence="1" id="KW-0812">Transmembrane</keyword>
<evidence type="ECO:0000313" key="2">
    <source>
        <dbReference type="EMBL" id="MDQ4215249.1"/>
    </source>
</evidence>
<evidence type="ECO:0000256" key="1">
    <source>
        <dbReference type="SAM" id="Phobius"/>
    </source>
</evidence>
<sequence length="165" mass="17655">MSVVLVVLGVVLMVSSVLMVIFRRRVTENMVRAGAVPGGISERPWYPVVIGVMQLLLGVFLVTLPAFPSVRASLRHSGLVFDAVAAGLGEWAMPIAALVNATAVVSVLAGVRMIFRSWRRREDWRVGDRVVIPARDRVMIGVGTALLAYGGIGFVAGVAFVLLEG</sequence>
<dbReference type="RefSeq" id="WP_308490203.1">
    <property type="nucleotide sequence ID" value="NZ_JAVFCB010000009.1"/>
</dbReference>
<name>A0ABU0XJC6_9MICO</name>
<reference evidence="2 3" key="1">
    <citation type="submission" date="2023-08" db="EMBL/GenBank/DDBJ databases">
        <title>Microbacterium sp. nov., isolated from a waste landfill.</title>
        <authorList>
            <person name="Wen W."/>
        </authorList>
    </citation>
    <scope>NUCLEOTIDE SEQUENCE [LARGE SCALE GENOMIC DNA]</scope>
    <source>
        <strain evidence="2 3">ASV81</strain>
    </source>
</reference>
<keyword evidence="3" id="KW-1185">Reference proteome</keyword>
<feature type="transmembrane region" description="Helical" evidence="1">
    <location>
        <begin position="138"/>
        <end position="163"/>
    </location>
</feature>
<comment type="caution">
    <text evidence="2">The sequence shown here is derived from an EMBL/GenBank/DDBJ whole genome shotgun (WGS) entry which is preliminary data.</text>
</comment>
<organism evidence="2 3">
    <name type="scientific">Microbacterium capsulatum</name>
    <dbReference type="NCBI Taxonomy" id="3041921"/>
    <lineage>
        <taxon>Bacteria</taxon>
        <taxon>Bacillati</taxon>
        <taxon>Actinomycetota</taxon>
        <taxon>Actinomycetes</taxon>
        <taxon>Micrococcales</taxon>
        <taxon>Microbacteriaceae</taxon>
        <taxon>Microbacterium</taxon>
    </lineage>
</organism>